<evidence type="ECO:0000256" key="11">
    <source>
        <dbReference type="SAM" id="Phobius"/>
    </source>
</evidence>
<feature type="domain" description="Histidine kinase" evidence="12">
    <location>
        <begin position="217"/>
        <end position="423"/>
    </location>
</feature>
<dbReference type="InterPro" id="IPR036097">
    <property type="entry name" value="HisK_dim/P_sf"/>
</dbReference>
<reference evidence="14 15" key="1">
    <citation type="submission" date="2019-07" db="EMBL/GenBank/DDBJ databases">
        <title>Genomic Encyclopedia of Type Strains, Phase I: the one thousand microbial genomes (KMG-I) project.</title>
        <authorList>
            <person name="Kyrpides N."/>
        </authorList>
    </citation>
    <scope>NUCLEOTIDE SEQUENCE [LARGE SCALE GENOMIC DNA]</scope>
    <source>
        <strain evidence="14 15">DSM 375</strain>
    </source>
</reference>
<feature type="transmembrane region" description="Helical" evidence="11">
    <location>
        <begin position="130"/>
        <end position="154"/>
    </location>
</feature>
<proteinExistence type="predicted"/>
<keyword evidence="5" id="KW-0808">Transferase</keyword>
<dbReference type="Gene3D" id="3.30.565.10">
    <property type="entry name" value="Histidine kinase-like ATPase, C-terminal domain"/>
    <property type="match status" value="1"/>
</dbReference>
<keyword evidence="6 11" id="KW-0812">Transmembrane</keyword>
<sequence length="425" mass="47713">MFRSGLAQRIVVAFVLLTLVVAGSFAVGIVVTIHVVEERLLSDDLGGDLEALLKMDTIDEWRNKPQSNQLFYFTDGPAEFALPKDLANLSEGFHEIHLEDASYHAMVGVVEGRRYVLLQDQTDFERREQFVYAIVMVGFVISLISAGLLGWLLARRVLAPVIQLAHQVRHRDQQLTLAPPLAPDYAPDEVGQLAAAFDETLMQLREALKRERLFTSDVSHELRTPLMVLASSCELLQENPTLDTRSQRQVQRMGRATRDMRDLVETFLQLARAESGQISAPVATLTSVADELVAHWREPIETKGLVLEYISCEDSGRCYNAPFLRAVLGNLLRNAWHYSEGGCIRLTLTEWGFTVEDNGAGIPDALRETLFEPFVRGEPNRGDGLGLGLSLVKRICKHEHWDIQLWSVEPHGCRFEVTLCSPRVN</sequence>
<comment type="catalytic activity">
    <reaction evidence="1">
        <text>ATP + protein L-histidine = ADP + protein N-phospho-L-histidine.</text>
        <dbReference type="EC" id="2.7.13.3"/>
    </reaction>
</comment>
<dbReference type="InterPro" id="IPR003661">
    <property type="entry name" value="HisK_dim/P_dom"/>
</dbReference>
<dbReference type="AlphaFoldDB" id="A0A562J2A3"/>
<organism evidence="14 15">
    <name type="scientific">Azomonas agilis</name>
    <dbReference type="NCBI Taxonomy" id="116849"/>
    <lineage>
        <taxon>Bacteria</taxon>
        <taxon>Pseudomonadati</taxon>
        <taxon>Pseudomonadota</taxon>
        <taxon>Gammaproteobacteria</taxon>
        <taxon>Pseudomonadales</taxon>
        <taxon>Pseudomonadaceae</taxon>
        <taxon>Azomonas</taxon>
    </lineage>
</organism>
<keyword evidence="15" id="KW-1185">Reference proteome</keyword>
<evidence type="ECO:0000313" key="15">
    <source>
        <dbReference type="Proteomes" id="UP000319627"/>
    </source>
</evidence>
<dbReference type="CDD" id="cd00082">
    <property type="entry name" value="HisKA"/>
    <property type="match status" value="1"/>
</dbReference>
<dbReference type="PROSITE" id="PS50109">
    <property type="entry name" value="HIS_KIN"/>
    <property type="match status" value="1"/>
</dbReference>
<evidence type="ECO:0000256" key="8">
    <source>
        <dbReference type="ARBA" id="ARBA00022989"/>
    </source>
</evidence>
<dbReference type="RefSeq" id="WP_144569925.1">
    <property type="nucleotide sequence ID" value="NZ_VLKG01000001.1"/>
</dbReference>
<dbReference type="InterPro" id="IPR003594">
    <property type="entry name" value="HATPase_dom"/>
</dbReference>
<dbReference type="PANTHER" id="PTHR45436">
    <property type="entry name" value="SENSOR HISTIDINE KINASE YKOH"/>
    <property type="match status" value="1"/>
</dbReference>
<gene>
    <name evidence="14" type="ORF">LX59_00145</name>
</gene>
<dbReference type="InterPro" id="IPR004358">
    <property type="entry name" value="Sig_transdc_His_kin-like_C"/>
</dbReference>
<evidence type="ECO:0000259" key="13">
    <source>
        <dbReference type="PROSITE" id="PS50885"/>
    </source>
</evidence>
<dbReference type="SMART" id="SM00388">
    <property type="entry name" value="HisKA"/>
    <property type="match status" value="1"/>
</dbReference>
<dbReference type="SMART" id="SM00387">
    <property type="entry name" value="HATPase_c"/>
    <property type="match status" value="1"/>
</dbReference>
<dbReference type="Gene3D" id="6.10.340.10">
    <property type="match status" value="1"/>
</dbReference>
<keyword evidence="8 11" id="KW-1133">Transmembrane helix</keyword>
<comment type="subcellular location">
    <subcellularLocation>
        <location evidence="2">Membrane</location>
    </subcellularLocation>
</comment>
<dbReference type="Proteomes" id="UP000319627">
    <property type="component" value="Unassembled WGS sequence"/>
</dbReference>
<evidence type="ECO:0000256" key="7">
    <source>
        <dbReference type="ARBA" id="ARBA00022777"/>
    </source>
</evidence>
<dbReference type="InterPro" id="IPR036890">
    <property type="entry name" value="HATPase_C_sf"/>
</dbReference>
<dbReference type="GO" id="GO:0000155">
    <property type="term" value="F:phosphorelay sensor kinase activity"/>
    <property type="evidence" value="ECO:0007669"/>
    <property type="project" value="InterPro"/>
</dbReference>
<evidence type="ECO:0000256" key="3">
    <source>
        <dbReference type="ARBA" id="ARBA00012438"/>
    </source>
</evidence>
<dbReference type="InterPro" id="IPR005467">
    <property type="entry name" value="His_kinase_dom"/>
</dbReference>
<dbReference type="SUPFAM" id="SSF47384">
    <property type="entry name" value="Homodimeric domain of signal transducing histidine kinase"/>
    <property type="match status" value="1"/>
</dbReference>
<dbReference type="Pfam" id="PF02518">
    <property type="entry name" value="HATPase_c"/>
    <property type="match status" value="1"/>
</dbReference>
<protein>
    <recommendedName>
        <fullName evidence="3">histidine kinase</fullName>
        <ecNumber evidence="3">2.7.13.3</ecNumber>
    </recommendedName>
</protein>
<keyword evidence="10 11" id="KW-0472">Membrane</keyword>
<dbReference type="EMBL" id="VLKG01000001">
    <property type="protein sequence ID" value="TWH77240.1"/>
    <property type="molecule type" value="Genomic_DNA"/>
</dbReference>
<feature type="transmembrane region" description="Helical" evidence="11">
    <location>
        <begin position="12"/>
        <end position="36"/>
    </location>
</feature>
<dbReference type="InterPro" id="IPR003660">
    <property type="entry name" value="HAMP_dom"/>
</dbReference>
<dbReference type="Gene3D" id="1.10.287.130">
    <property type="match status" value="1"/>
</dbReference>
<dbReference type="InterPro" id="IPR050428">
    <property type="entry name" value="TCS_sensor_his_kinase"/>
</dbReference>
<keyword evidence="7 14" id="KW-0418">Kinase</keyword>
<keyword evidence="9" id="KW-0902">Two-component regulatory system</keyword>
<evidence type="ECO:0000256" key="10">
    <source>
        <dbReference type="ARBA" id="ARBA00023136"/>
    </source>
</evidence>
<evidence type="ECO:0000256" key="6">
    <source>
        <dbReference type="ARBA" id="ARBA00022692"/>
    </source>
</evidence>
<dbReference type="PRINTS" id="PR00344">
    <property type="entry name" value="BCTRLSENSOR"/>
</dbReference>
<evidence type="ECO:0000256" key="1">
    <source>
        <dbReference type="ARBA" id="ARBA00000085"/>
    </source>
</evidence>
<dbReference type="PROSITE" id="PS50885">
    <property type="entry name" value="HAMP"/>
    <property type="match status" value="1"/>
</dbReference>
<dbReference type="Pfam" id="PF00512">
    <property type="entry name" value="HisKA"/>
    <property type="match status" value="1"/>
</dbReference>
<dbReference type="OrthoDB" id="9121563at2"/>
<dbReference type="SMART" id="SM00304">
    <property type="entry name" value="HAMP"/>
    <property type="match status" value="1"/>
</dbReference>
<evidence type="ECO:0000256" key="4">
    <source>
        <dbReference type="ARBA" id="ARBA00022553"/>
    </source>
</evidence>
<evidence type="ECO:0000256" key="2">
    <source>
        <dbReference type="ARBA" id="ARBA00004370"/>
    </source>
</evidence>
<comment type="caution">
    <text evidence="14">The sequence shown here is derived from an EMBL/GenBank/DDBJ whole genome shotgun (WGS) entry which is preliminary data.</text>
</comment>
<evidence type="ECO:0000256" key="9">
    <source>
        <dbReference type="ARBA" id="ARBA00023012"/>
    </source>
</evidence>
<feature type="domain" description="HAMP" evidence="13">
    <location>
        <begin position="155"/>
        <end position="209"/>
    </location>
</feature>
<evidence type="ECO:0000256" key="5">
    <source>
        <dbReference type="ARBA" id="ARBA00022679"/>
    </source>
</evidence>
<keyword evidence="4" id="KW-0597">Phosphoprotein</keyword>
<evidence type="ECO:0000259" key="12">
    <source>
        <dbReference type="PROSITE" id="PS50109"/>
    </source>
</evidence>
<dbReference type="EC" id="2.7.13.3" evidence="3"/>
<dbReference type="SUPFAM" id="SSF55874">
    <property type="entry name" value="ATPase domain of HSP90 chaperone/DNA topoisomerase II/histidine kinase"/>
    <property type="match status" value="1"/>
</dbReference>
<accession>A0A562J2A3</accession>
<dbReference type="GO" id="GO:0005886">
    <property type="term" value="C:plasma membrane"/>
    <property type="evidence" value="ECO:0007669"/>
    <property type="project" value="TreeGrafter"/>
</dbReference>
<evidence type="ECO:0000313" key="14">
    <source>
        <dbReference type="EMBL" id="TWH77240.1"/>
    </source>
</evidence>
<dbReference type="Pfam" id="PF00672">
    <property type="entry name" value="HAMP"/>
    <property type="match status" value="1"/>
</dbReference>
<name>A0A562J2A3_9GAMM</name>
<dbReference type="PANTHER" id="PTHR45436:SF16">
    <property type="entry name" value="HISTIDINE KINASE"/>
    <property type="match status" value="1"/>
</dbReference>
<dbReference type="CDD" id="cd00075">
    <property type="entry name" value="HATPase"/>
    <property type="match status" value="1"/>
</dbReference>